<name>A0A2P4XPT2_9STRA</name>
<dbReference type="EMBL" id="NCKW01008942">
    <property type="protein sequence ID" value="POM67558.1"/>
    <property type="molecule type" value="Genomic_DNA"/>
</dbReference>
<organism evidence="1 2">
    <name type="scientific">Phytophthora palmivora</name>
    <dbReference type="NCBI Taxonomy" id="4796"/>
    <lineage>
        <taxon>Eukaryota</taxon>
        <taxon>Sar</taxon>
        <taxon>Stramenopiles</taxon>
        <taxon>Oomycota</taxon>
        <taxon>Peronosporomycetes</taxon>
        <taxon>Peronosporales</taxon>
        <taxon>Peronosporaceae</taxon>
        <taxon>Phytophthora</taxon>
    </lineage>
</organism>
<dbReference type="AlphaFoldDB" id="A0A2P4XPT2"/>
<proteinExistence type="predicted"/>
<keyword evidence="2" id="KW-1185">Reference proteome</keyword>
<dbReference type="OrthoDB" id="121889at2759"/>
<dbReference type="Proteomes" id="UP000237271">
    <property type="component" value="Unassembled WGS sequence"/>
</dbReference>
<accession>A0A2P4XPT2</accession>
<evidence type="ECO:0000313" key="2">
    <source>
        <dbReference type="Proteomes" id="UP000237271"/>
    </source>
</evidence>
<sequence>MHLKSLKDAITATQRDFVDYFGSYATHELLDSLLDADNFARPASKTRFINQFIPHVNLLLADTTTILFGPSVSRHIEAARHGWELDGKLVIDMTNKDFVNLVLKARTSSQLPDLPLAQLGVADTFLADDMWINEYGWDRYVPLVATDVKFRLQHNALGFLYKFQWRTQVDTSSTCIHGCDAAENAKHLFWLCHVARFQWEFYSRPFRRFINGSFTWRHVLFPSLIPISSLASRFFGERNFHIAFNIVRCCVIRSLWLHRNKKL</sequence>
<gene>
    <name evidence="1" type="ORF">PHPALM_16420</name>
</gene>
<comment type="caution">
    <text evidence="1">The sequence shown here is derived from an EMBL/GenBank/DDBJ whole genome shotgun (WGS) entry which is preliminary data.</text>
</comment>
<protein>
    <submittedName>
        <fullName evidence="1">Uncharacterized protein</fullName>
    </submittedName>
</protein>
<reference evidence="1 2" key="1">
    <citation type="journal article" date="2017" name="Genome Biol. Evol.">
        <title>Phytophthora megakarya and P. palmivora, closely related causal agents of cacao black pod rot, underwent increases in genome sizes and gene numbers by different mechanisms.</title>
        <authorList>
            <person name="Ali S.S."/>
            <person name="Shao J."/>
            <person name="Lary D.J."/>
            <person name="Kronmiller B."/>
            <person name="Shen D."/>
            <person name="Strem M.D."/>
            <person name="Amoako-Attah I."/>
            <person name="Akrofi A.Y."/>
            <person name="Begoude B.A."/>
            <person name="Ten Hoopen G.M."/>
            <person name="Coulibaly K."/>
            <person name="Kebe B.I."/>
            <person name="Melnick R.L."/>
            <person name="Guiltinan M.J."/>
            <person name="Tyler B.M."/>
            <person name="Meinhardt L.W."/>
            <person name="Bailey B.A."/>
        </authorList>
    </citation>
    <scope>NUCLEOTIDE SEQUENCE [LARGE SCALE GENOMIC DNA]</scope>
    <source>
        <strain evidence="2">sbr112.9</strain>
    </source>
</reference>
<evidence type="ECO:0000313" key="1">
    <source>
        <dbReference type="EMBL" id="POM67558.1"/>
    </source>
</evidence>